<protein>
    <submittedName>
        <fullName evidence="1">Uncharacterized protein</fullName>
    </submittedName>
</protein>
<dbReference type="InterPro" id="IPR038883">
    <property type="entry name" value="AN11006-like"/>
</dbReference>
<comment type="caution">
    <text evidence="1">The sequence shown here is derived from an EMBL/GenBank/DDBJ whole genome shotgun (WGS) entry which is preliminary data.</text>
</comment>
<dbReference type="PANTHER" id="PTHR42085:SF7">
    <property type="entry name" value="F-BOX DOMAIN-CONTAINING PROTEIN"/>
    <property type="match status" value="1"/>
</dbReference>
<accession>A0ABR1SQ42</accession>
<dbReference type="Proteomes" id="UP001396898">
    <property type="component" value="Unassembled WGS sequence"/>
</dbReference>
<evidence type="ECO:0000313" key="1">
    <source>
        <dbReference type="EMBL" id="KAK8036402.1"/>
    </source>
</evidence>
<proteinExistence type="predicted"/>
<dbReference type="EMBL" id="JAQQWI010000004">
    <property type="protein sequence ID" value="KAK8036402.1"/>
    <property type="molecule type" value="Genomic_DNA"/>
</dbReference>
<dbReference type="PANTHER" id="PTHR42085">
    <property type="entry name" value="F-BOX DOMAIN-CONTAINING PROTEIN"/>
    <property type="match status" value="1"/>
</dbReference>
<organism evidence="1 2">
    <name type="scientific">Apiospora marii</name>
    <dbReference type="NCBI Taxonomy" id="335849"/>
    <lineage>
        <taxon>Eukaryota</taxon>
        <taxon>Fungi</taxon>
        <taxon>Dikarya</taxon>
        <taxon>Ascomycota</taxon>
        <taxon>Pezizomycotina</taxon>
        <taxon>Sordariomycetes</taxon>
        <taxon>Xylariomycetidae</taxon>
        <taxon>Amphisphaeriales</taxon>
        <taxon>Apiosporaceae</taxon>
        <taxon>Apiospora</taxon>
    </lineage>
</organism>
<gene>
    <name evidence="1" type="ORF">PG991_001539</name>
</gene>
<reference evidence="1 2" key="1">
    <citation type="submission" date="2023-01" db="EMBL/GenBank/DDBJ databases">
        <title>Analysis of 21 Apiospora genomes using comparative genomics revels a genus with tremendous synthesis potential of carbohydrate active enzymes and secondary metabolites.</title>
        <authorList>
            <person name="Sorensen T."/>
        </authorList>
    </citation>
    <scope>NUCLEOTIDE SEQUENCE [LARGE SCALE GENOMIC DNA]</scope>
    <source>
        <strain evidence="1 2">CBS 20057</strain>
    </source>
</reference>
<sequence length="241" mass="27982">MSIFELPSELRSKTYENLVVSDHPIGISFEQTLALPGRPNTLRPRNVEAGNESTRHLNLSLLRINHHDRKECVKIFYSRNTFSFPCNSDLSDLYAQLDSFRLAYGYQASLIRHIVLPFPAFAGNLTPRRRPPSVRFPEYPDALRTLKGFWTGMRQITFTLRHEQAIILFQQPESVSDAAVDRMDRQFSDALPEVKINVDVGDYRFLLFRDRAIRLEQESKMANFISNMELFQGWNVLVERT</sequence>
<evidence type="ECO:0000313" key="2">
    <source>
        <dbReference type="Proteomes" id="UP001396898"/>
    </source>
</evidence>
<keyword evidence="2" id="KW-1185">Reference proteome</keyword>
<name>A0ABR1SQ42_9PEZI</name>